<dbReference type="AlphaFoldDB" id="A0A8T8SRM1"/>
<name>A0A8T8SRM1_9BASI</name>
<evidence type="ECO:0000313" key="3">
    <source>
        <dbReference type="Proteomes" id="UP000077521"/>
    </source>
</evidence>
<dbReference type="EMBL" id="LWDF02000475">
    <property type="protein sequence ID" value="KAE8246532.1"/>
    <property type="molecule type" value="Genomic_DNA"/>
</dbReference>
<feature type="compositionally biased region" description="Acidic residues" evidence="1">
    <location>
        <begin position="520"/>
        <end position="532"/>
    </location>
</feature>
<reference evidence="2" key="2">
    <citation type="journal article" date="2019" name="IMA Fungus">
        <title>Genome sequencing and comparison of five Tilletia species to identify candidate genes for the detection of regulated species infecting wheat.</title>
        <authorList>
            <person name="Nguyen H.D.T."/>
            <person name="Sultana T."/>
            <person name="Kesanakurti P."/>
            <person name="Hambleton S."/>
        </authorList>
    </citation>
    <scope>NUCLEOTIDE SEQUENCE</scope>
    <source>
        <strain evidence="2">DAOMC 236416</strain>
    </source>
</reference>
<organism evidence="2 3">
    <name type="scientific">Tilletia indica</name>
    <dbReference type="NCBI Taxonomy" id="43049"/>
    <lineage>
        <taxon>Eukaryota</taxon>
        <taxon>Fungi</taxon>
        <taxon>Dikarya</taxon>
        <taxon>Basidiomycota</taxon>
        <taxon>Ustilaginomycotina</taxon>
        <taxon>Exobasidiomycetes</taxon>
        <taxon>Tilletiales</taxon>
        <taxon>Tilletiaceae</taxon>
        <taxon>Tilletia</taxon>
    </lineage>
</organism>
<proteinExistence type="predicted"/>
<feature type="region of interest" description="Disordered" evidence="1">
    <location>
        <begin position="427"/>
        <end position="539"/>
    </location>
</feature>
<dbReference type="Proteomes" id="UP000077521">
    <property type="component" value="Unassembled WGS sequence"/>
</dbReference>
<feature type="region of interest" description="Disordered" evidence="1">
    <location>
        <begin position="634"/>
        <end position="659"/>
    </location>
</feature>
<feature type="compositionally biased region" description="Basic and acidic residues" evidence="1">
    <location>
        <begin position="509"/>
        <end position="519"/>
    </location>
</feature>
<feature type="compositionally biased region" description="Acidic residues" evidence="1">
    <location>
        <begin position="435"/>
        <end position="445"/>
    </location>
</feature>
<evidence type="ECO:0000313" key="2">
    <source>
        <dbReference type="EMBL" id="KAE8246532.1"/>
    </source>
</evidence>
<comment type="caution">
    <text evidence="2">The sequence shown here is derived from an EMBL/GenBank/DDBJ whole genome shotgun (WGS) entry which is preliminary data.</text>
</comment>
<feature type="compositionally biased region" description="Acidic residues" evidence="1">
    <location>
        <begin position="464"/>
        <end position="481"/>
    </location>
</feature>
<accession>A0A8T8SRM1</accession>
<keyword evidence="3" id="KW-1185">Reference proteome</keyword>
<sequence>MPFGDLPCEILHMIGRHVMDDTKQAVPDENKPNAFLNAVRNVQAVSAIGRDMSCIMREYTQKRFDGIPTWRHYSARAHLTQWIPSHGRHQVESQVYWYGHLGHEWPETSEIRPQIKWFDQSGASKAEWIRADLRVRGANLNNPVRDWQEDMWNAGLEFIWRIPVPNPSLKVLHLLFSARQDVVAAISNILREIPQLTDIVLISDSVTELPGLARPTLNLDEIYSTSQGGEHLERFLIRAPSIRVKTKDPAKFFSNLRKSHTVCLAVHRLEASIRVREWVLDLLNAASAIRACEISEASPYESIQARNSAPLQNKYVQVDCVNLMHLTLDLFYLDAIFFAHLEAPCLKYLRIRVPMRLGRLGFCDFNHFPSLLVAHIWCPGPPMERFRAVGLGQSQYLHNRHDWYAAATYNEDILVYIKPFDPESESFYEDFPPASDDDDDSDDIDSVSSGPEDVAGSISYEPSDVNEDDASEEEIEMETDSDSLSTLTDLDSEEEESGMPNDVDEELCDHEGPCDHDDLGGDDDDIDSDSIDVDPSTIDNFNTVLPGEVYPEWLLEAYAQMREETAAQVATSDDVDDEEEHEQVDLGFADVYQPQDEDDALAYAEAAFAMGSGESSEQTLEQLYRSINAVRRGSPRMMELGAGESSADNDGDSTMDTLF</sequence>
<protein>
    <submittedName>
        <fullName evidence="2">Uncharacterized protein</fullName>
    </submittedName>
</protein>
<feature type="compositionally biased region" description="Acidic residues" evidence="1">
    <location>
        <begin position="490"/>
        <end position="508"/>
    </location>
</feature>
<reference evidence="2" key="1">
    <citation type="submission" date="2016-04" db="EMBL/GenBank/DDBJ databases">
        <authorList>
            <person name="Nguyen H.D."/>
            <person name="Samba Siva P."/>
            <person name="Cullis J."/>
            <person name="Levesque C.A."/>
            <person name="Hambleton S."/>
        </authorList>
    </citation>
    <scope>NUCLEOTIDE SEQUENCE</scope>
    <source>
        <strain evidence="2">DAOMC 236416</strain>
    </source>
</reference>
<evidence type="ECO:0000256" key="1">
    <source>
        <dbReference type="SAM" id="MobiDB-lite"/>
    </source>
</evidence>
<gene>
    <name evidence="2" type="ORF">A4X13_0g5748</name>
</gene>